<dbReference type="GO" id="GO:0008168">
    <property type="term" value="F:methyltransferase activity"/>
    <property type="evidence" value="ECO:0007669"/>
    <property type="project" value="UniProtKB-KW"/>
</dbReference>
<name>A0A850SWE8_9BACT</name>
<keyword evidence="2" id="KW-0489">Methyltransferase</keyword>
<dbReference type="PANTHER" id="PTHR43667">
    <property type="entry name" value="CYCLOPROPANE-FATTY-ACYL-PHOSPHOLIPID SYNTHASE"/>
    <property type="match status" value="1"/>
</dbReference>
<evidence type="ECO:0000313" key="3">
    <source>
        <dbReference type="Proteomes" id="UP000553343"/>
    </source>
</evidence>
<comment type="caution">
    <text evidence="2">The sequence shown here is derived from an EMBL/GenBank/DDBJ whole genome shotgun (WGS) entry which is preliminary data.</text>
</comment>
<dbReference type="InterPro" id="IPR050723">
    <property type="entry name" value="CFA/CMAS"/>
</dbReference>
<dbReference type="EMBL" id="JACADJ010000035">
    <property type="protein sequence ID" value="NWH05469.1"/>
    <property type="molecule type" value="Genomic_DNA"/>
</dbReference>
<dbReference type="GO" id="GO:0032259">
    <property type="term" value="P:methylation"/>
    <property type="evidence" value="ECO:0007669"/>
    <property type="project" value="UniProtKB-KW"/>
</dbReference>
<keyword evidence="3" id="KW-1185">Reference proteome</keyword>
<keyword evidence="2" id="KW-0808">Transferase</keyword>
<evidence type="ECO:0000313" key="2">
    <source>
        <dbReference type="EMBL" id="NWH05469.1"/>
    </source>
</evidence>
<gene>
    <name evidence="2" type="ORF">HXW94_10795</name>
</gene>
<dbReference type="Pfam" id="PF13649">
    <property type="entry name" value="Methyltransf_25"/>
    <property type="match status" value="1"/>
</dbReference>
<dbReference type="PANTHER" id="PTHR43667:SF2">
    <property type="entry name" value="FATTY ACID C-METHYL TRANSFERASE"/>
    <property type="match status" value="1"/>
</dbReference>
<evidence type="ECO:0000259" key="1">
    <source>
        <dbReference type="Pfam" id="PF13649"/>
    </source>
</evidence>
<accession>A0A850SWE8</accession>
<organism evidence="2 3">
    <name type="scientific">Desulfobacter latus</name>
    <dbReference type="NCBI Taxonomy" id="2292"/>
    <lineage>
        <taxon>Bacteria</taxon>
        <taxon>Pseudomonadati</taxon>
        <taxon>Thermodesulfobacteriota</taxon>
        <taxon>Desulfobacteria</taxon>
        <taxon>Desulfobacterales</taxon>
        <taxon>Desulfobacteraceae</taxon>
        <taxon>Desulfobacter</taxon>
    </lineage>
</organism>
<dbReference type="CDD" id="cd02440">
    <property type="entry name" value="AdoMet_MTases"/>
    <property type="match status" value="1"/>
</dbReference>
<proteinExistence type="predicted"/>
<feature type="domain" description="Methyltransferase" evidence="1">
    <location>
        <begin position="70"/>
        <end position="162"/>
    </location>
</feature>
<dbReference type="InterPro" id="IPR041698">
    <property type="entry name" value="Methyltransf_25"/>
</dbReference>
<sequence>MEAKIVQDIDWNRVWEEQTLLWRDSAGKSCKEFWADEGAARVYSQKAGGSRSERVIKTVAGLGLTPATRVLDIGAGPGNLALPMAQTARSVTTVEPSPGMNQVMARKISDRKAGNIIQVEKTWEAVDPDNDLSAPYDLVLASMSLGMKDIRAAIEKMNRVCRGRVVVFWHAGIPGWEIMPRALWPKLFNMDYYGGPKSDVLFQVLYQMGIYPEIQVASNRFSEVFEDLEKAKDYYFRRFTCLKPEHGKALEEFLLGHCEQTEQGVTHDFVHESMRFEWQIKETDNDKH</sequence>
<dbReference type="Proteomes" id="UP000553343">
    <property type="component" value="Unassembled WGS sequence"/>
</dbReference>
<dbReference type="SUPFAM" id="SSF53335">
    <property type="entry name" value="S-adenosyl-L-methionine-dependent methyltransferases"/>
    <property type="match status" value="1"/>
</dbReference>
<dbReference type="AlphaFoldDB" id="A0A850SWE8"/>
<reference evidence="2 3" key="1">
    <citation type="submission" date="2020-06" db="EMBL/GenBank/DDBJ databases">
        <title>High-quality draft genome of sulfate reducer Desulfobacter latus type strain AcrS2 isolated from marine sediment.</title>
        <authorList>
            <person name="Hoppe M."/>
            <person name="Larsen C.K."/>
            <person name="Marshall I.P.G."/>
            <person name="Schramm A."/>
            <person name="Marietou A.G."/>
        </authorList>
    </citation>
    <scope>NUCLEOTIDE SEQUENCE [LARGE SCALE GENOMIC DNA]</scope>
    <source>
        <strain evidence="2 3">AcRS2</strain>
    </source>
</reference>
<protein>
    <submittedName>
        <fullName evidence="2">Class I SAM-dependent methyltransferase</fullName>
    </submittedName>
</protein>
<dbReference type="RefSeq" id="WP_178366924.1">
    <property type="nucleotide sequence ID" value="NZ_JACADJ010000035.1"/>
</dbReference>
<dbReference type="Gene3D" id="3.40.50.150">
    <property type="entry name" value="Vaccinia Virus protein VP39"/>
    <property type="match status" value="1"/>
</dbReference>
<dbReference type="InterPro" id="IPR029063">
    <property type="entry name" value="SAM-dependent_MTases_sf"/>
</dbReference>